<evidence type="ECO:0000256" key="4">
    <source>
        <dbReference type="ARBA" id="ARBA00022857"/>
    </source>
</evidence>
<dbReference type="Gene3D" id="3.20.20.70">
    <property type="entry name" value="Aldolase class I"/>
    <property type="match status" value="1"/>
</dbReference>
<dbReference type="PANTHER" id="PTHR43303">
    <property type="entry name" value="NADPH DEHYDROGENASE C23G7.10C-RELATED"/>
    <property type="match status" value="1"/>
</dbReference>
<dbReference type="GO" id="GO:0010181">
    <property type="term" value="F:FMN binding"/>
    <property type="evidence" value="ECO:0007669"/>
    <property type="project" value="InterPro"/>
</dbReference>
<sequence>MAKLFTPIRFRDTEIKNRIFVSPMCQYSAEEGIANHWHLVHLGGLAVGGAGLIIVEATAVAPEGRITPFCLGLWSDAHTQAFKPIVDFIKQQGAIPAIQIAHAGRKASCDAPWRDGKFLPPEQGGWQTFAPSAIPVTPEHGTPHALSREEIQQVAAQFHAAAKRALDAGFEVLELHCAHGYLLHEFLSPLSNRREDEYGGSLENRCRLALDIARDLRTLWPQDKPVFVRISATDWVEGGWDIDQSIQFAKWLKEAGIDLIDCSSGGLILDAKIPAGPGYQTEFAQRIRHETGIATGAVGLITSAVQAEHILVSGQADVVMLARKLLSDPHWPLHAAKELRTDVTWPAQYVRAKHIE</sequence>
<feature type="domain" description="NADH:flavin oxidoreductase/NADH oxidase N-terminal" evidence="6">
    <location>
        <begin position="3"/>
        <end position="340"/>
    </location>
</feature>
<name>Q1H001_METFK</name>
<accession>Q1H001</accession>
<dbReference type="PANTHER" id="PTHR43303:SF4">
    <property type="entry name" value="NADPH DEHYDROGENASE C23G7.10C-RELATED"/>
    <property type="match status" value="1"/>
</dbReference>
<evidence type="ECO:0000256" key="2">
    <source>
        <dbReference type="ARBA" id="ARBA00022630"/>
    </source>
</evidence>
<evidence type="ECO:0000256" key="5">
    <source>
        <dbReference type="ARBA" id="ARBA00023002"/>
    </source>
</evidence>
<dbReference type="eggNOG" id="COG1902">
    <property type="taxonomic scope" value="Bacteria"/>
</dbReference>
<proteinExistence type="predicted"/>
<dbReference type="STRING" id="265072.Mfla_1919"/>
<dbReference type="Pfam" id="PF00724">
    <property type="entry name" value="Oxidored_FMN"/>
    <property type="match status" value="1"/>
</dbReference>
<organism evidence="7 8">
    <name type="scientific">Methylobacillus flagellatus (strain ATCC 51484 / DSM 6875 / VKM B-1610 / KT)</name>
    <dbReference type="NCBI Taxonomy" id="265072"/>
    <lineage>
        <taxon>Bacteria</taxon>
        <taxon>Pseudomonadati</taxon>
        <taxon>Pseudomonadota</taxon>
        <taxon>Betaproteobacteria</taxon>
        <taxon>Nitrosomonadales</taxon>
        <taxon>Methylophilaceae</taxon>
        <taxon>Methylobacillus</taxon>
    </lineage>
</organism>
<keyword evidence="2" id="KW-0285">Flavoprotein</keyword>
<evidence type="ECO:0000313" key="8">
    <source>
        <dbReference type="Proteomes" id="UP000002440"/>
    </source>
</evidence>
<evidence type="ECO:0000259" key="6">
    <source>
        <dbReference type="Pfam" id="PF00724"/>
    </source>
</evidence>
<protein>
    <submittedName>
        <fullName evidence="7">NADH:flavin oxidoreductase/NADH oxidase</fullName>
    </submittedName>
</protein>
<keyword evidence="5" id="KW-0560">Oxidoreductase</keyword>
<dbReference type="SUPFAM" id="SSF51395">
    <property type="entry name" value="FMN-linked oxidoreductases"/>
    <property type="match status" value="1"/>
</dbReference>
<dbReference type="InterPro" id="IPR013785">
    <property type="entry name" value="Aldolase_TIM"/>
</dbReference>
<reference evidence="7 8" key="1">
    <citation type="submission" date="2006-03" db="EMBL/GenBank/DDBJ databases">
        <title>Complete sequence of Methylobacillus flagellatus KT.</title>
        <authorList>
            <consortium name="US DOE Joint Genome Institute"/>
            <person name="Copeland A."/>
            <person name="Lucas S."/>
            <person name="Lapidus A."/>
            <person name="Barry K."/>
            <person name="Detter J.C."/>
            <person name="Glavina del Rio T."/>
            <person name="Hammon N."/>
            <person name="Israni S."/>
            <person name="Dalin E."/>
            <person name="Tice H."/>
            <person name="Pitluck S."/>
            <person name="Brettin T."/>
            <person name="Bruce D."/>
            <person name="Han C."/>
            <person name="Tapia R."/>
            <person name="Saunders E."/>
            <person name="Gilna P."/>
            <person name="Schmutz J."/>
            <person name="Larimer F."/>
            <person name="Land M."/>
            <person name="Kyrpides N."/>
            <person name="Anderson I."/>
            <person name="Richardson P."/>
        </authorList>
    </citation>
    <scope>NUCLEOTIDE SEQUENCE [LARGE SCALE GENOMIC DNA]</scope>
    <source>
        <strain evidence="8">KT / ATCC 51484 / DSM 6875</strain>
    </source>
</reference>
<dbReference type="EMBL" id="CP000284">
    <property type="protein sequence ID" value="ABE50186.1"/>
    <property type="molecule type" value="Genomic_DNA"/>
</dbReference>
<dbReference type="Proteomes" id="UP000002440">
    <property type="component" value="Chromosome"/>
</dbReference>
<dbReference type="InterPro" id="IPR044152">
    <property type="entry name" value="YqjM-like"/>
</dbReference>
<dbReference type="GO" id="GO:0003959">
    <property type="term" value="F:NADPH dehydrogenase activity"/>
    <property type="evidence" value="ECO:0007669"/>
    <property type="project" value="InterPro"/>
</dbReference>
<comment type="cofactor">
    <cofactor evidence="1">
        <name>FMN</name>
        <dbReference type="ChEBI" id="CHEBI:58210"/>
    </cofactor>
</comment>
<dbReference type="KEGG" id="mfa:Mfla_1919"/>
<dbReference type="RefSeq" id="WP_011480140.1">
    <property type="nucleotide sequence ID" value="NC_007947.1"/>
</dbReference>
<keyword evidence="3" id="KW-0288">FMN</keyword>
<gene>
    <name evidence="7" type="ordered locus">Mfla_1919</name>
</gene>
<evidence type="ECO:0000256" key="1">
    <source>
        <dbReference type="ARBA" id="ARBA00001917"/>
    </source>
</evidence>
<keyword evidence="8" id="KW-1185">Reference proteome</keyword>
<dbReference type="OrthoDB" id="8985337at2"/>
<dbReference type="HOGENOM" id="CLU_012153_2_0_4"/>
<dbReference type="InterPro" id="IPR001155">
    <property type="entry name" value="OxRdtase_FMN_N"/>
</dbReference>
<keyword evidence="4" id="KW-0521">NADP</keyword>
<evidence type="ECO:0000256" key="3">
    <source>
        <dbReference type="ARBA" id="ARBA00022643"/>
    </source>
</evidence>
<evidence type="ECO:0000313" key="7">
    <source>
        <dbReference type="EMBL" id="ABE50186.1"/>
    </source>
</evidence>
<dbReference type="AlphaFoldDB" id="Q1H001"/>
<dbReference type="CDD" id="cd02932">
    <property type="entry name" value="OYE_YqiM_FMN"/>
    <property type="match status" value="1"/>
</dbReference>
<dbReference type="GO" id="GO:0050661">
    <property type="term" value="F:NADP binding"/>
    <property type="evidence" value="ECO:0007669"/>
    <property type="project" value="InterPro"/>
</dbReference>